<proteinExistence type="predicted"/>
<dbReference type="Gene3D" id="3.40.50.2300">
    <property type="match status" value="1"/>
</dbReference>
<organism evidence="6">
    <name type="scientific">uncultured Chloroflexia bacterium</name>
    <dbReference type="NCBI Taxonomy" id="1672391"/>
    <lineage>
        <taxon>Bacteria</taxon>
        <taxon>Bacillati</taxon>
        <taxon>Chloroflexota</taxon>
        <taxon>Chloroflexia</taxon>
        <taxon>environmental samples</taxon>
    </lineage>
</organism>
<dbReference type="PANTHER" id="PTHR43214">
    <property type="entry name" value="TWO-COMPONENT RESPONSE REGULATOR"/>
    <property type="match status" value="1"/>
</dbReference>
<dbReference type="SMART" id="SM00448">
    <property type="entry name" value="REC"/>
    <property type="match status" value="1"/>
</dbReference>
<name>A0A6J4I6C0_9CHLR</name>
<dbReference type="InterPro" id="IPR058245">
    <property type="entry name" value="NreC/VraR/RcsB-like_REC"/>
</dbReference>
<dbReference type="InterPro" id="IPR016032">
    <property type="entry name" value="Sig_transdc_resp-reg_C-effctor"/>
</dbReference>
<dbReference type="Pfam" id="PF00196">
    <property type="entry name" value="GerE"/>
    <property type="match status" value="1"/>
</dbReference>
<dbReference type="SUPFAM" id="SSF46894">
    <property type="entry name" value="C-terminal effector domain of the bipartite response regulators"/>
    <property type="match status" value="1"/>
</dbReference>
<evidence type="ECO:0000256" key="1">
    <source>
        <dbReference type="ARBA" id="ARBA00022553"/>
    </source>
</evidence>
<dbReference type="InterPro" id="IPR001789">
    <property type="entry name" value="Sig_transdc_resp-reg_receiver"/>
</dbReference>
<reference evidence="6" key="1">
    <citation type="submission" date="2020-02" db="EMBL/GenBank/DDBJ databases">
        <authorList>
            <person name="Meier V. D."/>
        </authorList>
    </citation>
    <scope>NUCLEOTIDE SEQUENCE</scope>
    <source>
        <strain evidence="6">AVDCRST_MAG93</strain>
    </source>
</reference>
<dbReference type="SMART" id="SM00421">
    <property type="entry name" value="HTH_LUXR"/>
    <property type="match status" value="1"/>
</dbReference>
<accession>A0A6J4I6C0</accession>
<feature type="modified residue" description="4-aspartylphosphate" evidence="3">
    <location>
        <position position="94"/>
    </location>
</feature>
<dbReference type="EMBL" id="CADCTR010000457">
    <property type="protein sequence ID" value="CAA9241539.1"/>
    <property type="molecule type" value="Genomic_DNA"/>
</dbReference>
<evidence type="ECO:0000256" key="2">
    <source>
        <dbReference type="ARBA" id="ARBA00023125"/>
    </source>
</evidence>
<dbReference type="SUPFAM" id="SSF52172">
    <property type="entry name" value="CheY-like"/>
    <property type="match status" value="1"/>
</dbReference>
<dbReference type="AlphaFoldDB" id="A0A6J4I6C0"/>
<evidence type="ECO:0000313" key="6">
    <source>
        <dbReference type="EMBL" id="CAA9241539.1"/>
    </source>
</evidence>
<dbReference type="PRINTS" id="PR00038">
    <property type="entry name" value="HTHLUXR"/>
</dbReference>
<dbReference type="PROSITE" id="PS50110">
    <property type="entry name" value="RESPONSE_REGULATORY"/>
    <property type="match status" value="1"/>
</dbReference>
<protein>
    <submittedName>
        <fullName evidence="6">Two-component transcriptional response regulator, LuxR family</fullName>
    </submittedName>
</protein>
<dbReference type="InterPro" id="IPR011006">
    <property type="entry name" value="CheY-like_superfamily"/>
</dbReference>
<sequence length="237" mass="26276">MCCQGLIRITARALKAIKKLHQQDAIVYTDVLHERRSMKRPVRVLIVDDHTIVREGFHMLLGDESMIDIVGEAANGVDALRYARLMEPDVVLMDVVMPEMDGITATRLLRESCPRTHVIMLTSFAEDQRVQEALRTGAIGYVLKDVPKGELVQAILAAAQGKPHTKLDTSQSALGLLTERERDVLRLIARGHPNKEIAAELHLTEGTVKGYVSTVLAKLEVTDRTQAALYAVRHGLT</sequence>
<gene>
    <name evidence="6" type="ORF">AVDCRST_MAG93-1348</name>
</gene>
<keyword evidence="1 3" id="KW-0597">Phosphoprotein</keyword>
<evidence type="ECO:0000259" key="5">
    <source>
        <dbReference type="PROSITE" id="PS50110"/>
    </source>
</evidence>
<dbReference type="InterPro" id="IPR000792">
    <property type="entry name" value="Tscrpt_reg_LuxR_C"/>
</dbReference>
<dbReference type="GO" id="GO:0000160">
    <property type="term" value="P:phosphorelay signal transduction system"/>
    <property type="evidence" value="ECO:0007669"/>
    <property type="project" value="InterPro"/>
</dbReference>
<keyword evidence="2" id="KW-0238">DNA-binding</keyword>
<dbReference type="CDD" id="cd06170">
    <property type="entry name" value="LuxR_C_like"/>
    <property type="match status" value="1"/>
</dbReference>
<evidence type="ECO:0000259" key="4">
    <source>
        <dbReference type="PROSITE" id="PS50043"/>
    </source>
</evidence>
<dbReference type="GO" id="GO:0006355">
    <property type="term" value="P:regulation of DNA-templated transcription"/>
    <property type="evidence" value="ECO:0007669"/>
    <property type="project" value="InterPro"/>
</dbReference>
<evidence type="ECO:0000256" key="3">
    <source>
        <dbReference type="PROSITE-ProRule" id="PRU00169"/>
    </source>
</evidence>
<dbReference type="CDD" id="cd17535">
    <property type="entry name" value="REC_NarL-like"/>
    <property type="match status" value="1"/>
</dbReference>
<dbReference type="PROSITE" id="PS50043">
    <property type="entry name" value="HTH_LUXR_2"/>
    <property type="match status" value="1"/>
</dbReference>
<dbReference type="InterPro" id="IPR039420">
    <property type="entry name" value="WalR-like"/>
</dbReference>
<feature type="domain" description="Response regulatory" evidence="5">
    <location>
        <begin position="43"/>
        <end position="159"/>
    </location>
</feature>
<dbReference type="PANTHER" id="PTHR43214:SF43">
    <property type="entry name" value="TWO-COMPONENT RESPONSE REGULATOR"/>
    <property type="match status" value="1"/>
</dbReference>
<dbReference type="Pfam" id="PF00072">
    <property type="entry name" value="Response_reg"/>
    <property type="match status" value="1"/>
</dbReference>
<dbReference type="GO" id="GO:0003677">
    <property type="term" value="F:DNA binding"/>
    <property type="evidence" value="ECO:0007669"/>
    <property type="project" value="UniProtKB-KW"/>
</dbReference>
<feature type="domain" description="HTH luxR-type" evidence="4">
    <location>
        <begin position="170"/>
        <end position="235"/>
    </location>
</feature>